<evidence type="ECO:0000313" key="1">
    <source>
        <dbReference type="EMBL" id="SVC65853.1"/>
    </source>
</evidence>
<name>A0A382NXH7_9ZZZZ</name>
<accession>A0A382NXH7</accession>
<reference evidence="1" key="1">
    <citation type="submission" date="2018-05" db="EMBL/GenBank/DDBJ databases">
        <authorList>
            <person name="Lanie J.A."/>
            <person name="Ng W.-L."/>
            <person name="Kazmierczak K.M."/>
            <person name="Andrzejewski T.M."/>
            <person name="Davidsen T.M."/>
            <person name="Wayne K.J."/>
            <person name="Tettelin H."/>
            <person name="Glass J.I."/>
            <person name="Rusch D."/>
            <person name="Podicherti R."/>
            <person name="Tsui H.-C.T."/>
            <person name="Winkler M.E."/>
        </authorList>
    </citation>
    <scope>NUCLEOTIDE SEQUENCE</scope>
</reference>
<proteinExistence type="predicted"/>
<protein>
    <submittedName>
        <fullName evidence="1">Uncharacterized protein</fullName>
    </submittedName>
</protein>
<sequence length="226" mass="25308">MHIKKNACLATGFEPDDFELLEKFEAGIATDDLVDRLWRKAGRLIGKLGADLFGDGLYHADLWPEGDADDGDRGPFLWARIKRVGKEQYATHIGVFLSPDLCNLSIDLEKDLLDAKQSGEILEQVIEFFCSDLPSMLDSATHTDLQVWTDSQNVVAVDNFRTVDFTAFMNGNQDAGHPWPKVGYILSAHDVESFGDRWVEEYRQRAQCLVGIYDAMIGSFAPFIDG</sequence>
<organism evidence="1">
    <name type="scientific">marine metagenome</name>
    <dbReference type="NCBI Taxonomy" id="408172"/>
    <lineage>
        <taxon>unclassified sequences</taxon>
        <taxon>metagenomes</taxon>
        <taxon>ecological metagenomes</taxon>
    </lineage>
</organism>
<dbReference type="AlphaFoldDB" id="A0A382NXH7"/>
<gene>
    <name evidence="1" type="ORF">METZ01_LOCUS318707</name>
</gene>
<dbReference type="EMBL" id="UINC01103451">
    <property type="protein sequence ID" value="SVC65853.1"/>
    <property type="molecule type" value="Genomic_DNA"/>
</dbReference>